<dbReference type="CDD" id="cd07377">
    <property type="entry name" value="WHTH_GntR"/>
    <property type="match status" value="1"/>
</dbReference>
<evidence type="ECO:0000313" key="6">
    <source>
        <dbReference type="Proteomes" id="UP000323258"/>
    </source>
</evidence>
<dbReference type="InterPro" id="IPR011711">
    <property type="entry name" value="GntR_C"/>
</dbReference>
<dbReference type="Gene3D" id="1.10.10.10">
    <property type="entry name" value="Winged helix-like DNA-binding domain superfamily/Winged helix DNA-binding domain"/>
    <property type="match status" value="1"/>
</dbReference>
<dbReference type="Pfam" id="PF07729">
    <property type="entry name" value="FCD"/>
    <property type="match status" value="1"/>
</dbReference>
<dbReference type="AlphaFoldDB" id="A0A5D4H1R3"/>
<dbReference type="OrthoDB" id="9810548at2"/>
<dbReference type="InterPro" id="IPR036390">
    <property type="entry name" value="WH_DNA-bd_sf"/>
</dbReference>
<dbReference type="InterPro" id="IPR008920">
    <property type="entry name" value="TF_FadR/GntR_C"/>
</dbReference>
<dbReference type="InterPro" id="IPR036388">
    <property type="entry name" value="WH-like_DNA-bd_sf"/>
</dbReference>
<keyword evidence="3" id="KW-0804">Transcription</keyword>
<dbReference type="RefSeq" id="WP_148913752.1">
    <property type="nucleotide sequence ID" value="NZ_VSZS01000057.1"/>
</dbReference>
<name>A0A5D4H1R3_9HYPH</name>
<comment type="caution">
    <text evidence="5">The sequence shown here is derived from an EMBL/GenBank/DDBJ whole genome shotgun (WGS) entry which is preliminary data.</text>
</comment>
<feature type="domain" description="HTH gntR-type" evidence="4">
    <location>
        <begin position="13"/>
        <end position="80"/>
    </location>
</feature>
<dbReference type="InterPro" id="IPR000524">
    <property type="entry name" value="Tscrpt_reg_HTH_GntR"/>
</dbReference>
<dbReference type="PANTHER" id="PTHR43537">
    <property type="entry name" value="TRANSCRIPTIONAL REGULATOR, GNTR FAMILY"/>
    <property type="match status" value="1"/>
</dbReference>
<sequence>MSGARQLRIKQPQSISQMVVERLREAIVDGHFGLGENISEDKLAEAFGVSRTPVRDALSQLQNSGLVVVRPKRGSFVFSPTLADVETLCEYRLMLEMQALRLSLKRNHAQLVSTIQSAVAAMTDALEAGDQFAYARADAAFHRAFFESCGNRLIEDAYTVAEGQLGAIRSSLSVAYGRPGDQSYAEHRQMADLIVAKDADALAAIMDEHVWRTLRVARDALPKEEGGGSR</sequence>
<keyword evidence="1" id="KW-0805">Transcription regulation</keyword>
<dbReference type="Proteomes" id="UP000323258">
    <property type="component" value="Unassembled WGS sequence"/>
</dbReference>
<protein>
    <submittedName>
        <fullName evidence="5">GntR family transcriptional regulator</fullName>
    </submittedName>
</protein>
<accession>A0A5D4H1R3</accession>
<reference evidence="5 6" key="2">
    <citation type="submission" date="2019-09" db="EMBL/GenBank/DDBJ databases">
        <title>Mesorhizobium sp. MaA-C15 isolated from Microcystis aeruginosa.</title>
        <authorList>
            <person name="Jeong S.E."/>
            <person name="Jin H.M."/>
            <person name="Jeon C.O."/>
        </authorList>
    </citation>
    <scope>NUCLEOTIDE SEQUENCE [LARGE SCALE GENOMIC DNA]</scope>
    <source>
        <strain evidence="5 6">MaA-C15</strain>
    </source>
</reference>
<keyword evidence="2" id="KW-0238">DNA-binding</keyword>
<keyword evidence="6" id="KW-1185">Reference proteome</keyword>
<dbReference type="SUPFAM" id="SSF46785">
    <property type="entry name" value="Winged helix' DNA-binding domain"/>
    <property type="match status" value="1"/>
</dbReference>
<dbReference type="PRINTS" id="PR00035">
    <property type="entry name" value="HTHGNTR"/>
</dbReference>
<dbReference type="GO" id="GO:0003700">
    <property type="term" value="F:DNA-binding transcription factor activity"/>
    <property type="evidence" value="ECO:0007669"/>
    <property type="project" value="InterPro"/>
</dbReference>
<proteinExistence type="predicted"/>
<dbReference type="SMART" id="SM00345">
    <property type="entry name" value="HTH_GNTR"/>
    <property type="match status" value="1"/>
</dbReference>
<gene>
    <name evidence="5" type="ORF">FY036_05710</name>
</gene>
<organism evidence="5 6">
    <name type="scientific">Neoaquamicrobium microcysteis</name>
    <dbReference type="NCBI Taxonomy" id="2682781"/>
    <lineage>
        <taxon>Bacteria</taxon>
        <taxon>Pseudomonadati</taxon>
        <taxon>Pseudomonadota</taxon>
        <taxon>Alphaproteobacteria</taxon>
        <taxon>Hyphomicrobiales</taxon>
        <taxon>Phyllobacteriaceae</taxon>
        <taxon>Neoaquamicrobium</taxon>
    </lineage>
</organism>
<dbReference type="Pfam" id="PF00392">
    <property type="entry name" value="GntR"/>
    <property type="match status" value="1"/>
</dbReference>
<dbReference type="GO" id="GO:0003677">
    <property type="term" value="F:DNA binding"/>
    <property type="evidence" value="ECO:0007669"/>
    <property type="project" value="UniProtKB-KW"/>
</dbReference>
<dbReference type="SMART" id="SM00895">
    <property type="entry name" value="FCD"/>
    <property type="match status" value="1"/>
</dbReference>
<evidence type="ECO:0000259" key="4">
    <source>
        <dbReference type="PROSITE" id="PS50949"/>
    </source>
</evidence>
<reference evidence="5 6" key="1">
    <citation type="submission" date="2019-08" db="EMBL/GenBank/DDBJ databases">
        <authorList>
            <person name="Seo Y.L."/>
        </authorList>
    </citation>
    <scope>NUCLEOTIDE SEQUENCE [LARGE SCALE GENOMIC DNA]</scope>
    <source>
        <strain evidence="5 6">MaA-C15</strain>
    </source>
</reference>
<evidence type="ECO:0000256" key="2">
    <source>
        <dbReference type="ARBA" id="ARBA00023125"/>
    </source>
</evidence>
<dbReference type="PROSITE" id="PS50949">
    <property type="entry name" value="HTH_GNTR"/>
    <property type="match status" value="1"/>
</dbReference>
<evidence type="ECO:0000256" key="3">
    <source>
        <dbReference type="ARBA" id="ARBA00023163"/>
    </source>
</evidence>
<dbReference type="SUPFAM" id="SSF48008">
    <property type="entry name" value="GntR ligand-binding domain-like"/>
    <property type="match status" value="1"/>
</dbReference>
<evidence type="ECO:0000313" key="5">
    <source>
        <dbReference type="EMBL" id="TYR33989.1"/>
    </source>
</evidence>
<evidence type="ECO:0000256" key="1">
    <source>
        <dbReference type="ARBA" id="ARBA00023015"/>
    </source>
</evidence>
<dbReference type="EMBL" id="VSZS01000057">
    <property type="protein sequence ID" value="TYR33989.1"/>
    <property type="molecule type" value="Genomic_DNA"/>
</dbReference>
<dbReference type="Gene3D" id="1.20.120.530">
    <property type="entry name" value="GntR ligand-binding domain-like"/>
    <property type="match status" value="1"/>
</dbReference>
<dbReference type="PANTHER" id="PTHR43537:SF50">
    <property type="entry name" value="TRANSCRIPTIONAL REGULATORY PROTEIN"/>
    <property type="match status" value="1"/>
</dbReference>